<reference evidence="2" key="1">
    <citation type="journal article" date="2008" name="Nat. Genet.">
        <title>The Pristionchus pacificus genome provides a unique perspective on nematode lifestyle and parasitism.</title>
        <authorList>
            <person name="Dieterich C."/>
            <person name="Clifton S.W."/>
            <person name="Schuster L.N."/>
            <person name="Chinwalla A."/>
            <person name="Delehaunty K."/>
            <person name="Dinkelacker I."/>
            <person name="Fulton L."/>
            <person name="Fulton R."/>
            <person name="Godfrey J."/>
            <person name="Minx P."/>
            <person name="Mitreva M."/>
            <person name="Roeseler W."/>
            <person name="Tian H."/>
            <person name="Witte H."/>
            <person name="Yang S.P."/>
            <person name="Wilson R.K."/>
            <person name="Sommer R.J."/>
        </authorList>
    </citation>
    <scope>NUCLEOTIDE SEQUENCE [LARGE SCALE GENOMIC DNA]</scope>
    <source>
        <strain evidence="2">PS312</strain>
    </source>
</reference>
<reference evidence="1" key="2">
    <citation type="submission" date="2022-06" db="UniProtKB">
        <authorList>
            <consortium name="EnsemblMetazoa"/>
        </authorList>
    </citation>
    <scope>IDENTIFICATION</scope>
    <source>
        <strain evidence="1">PS312</strain>
    </source>
</reference>
<protein>
    <submittedName>
        <fullName evidence="1">Uncharacterized protein</fullName>
    </submittedName>
</protein>
<dbReference type="EnsemblMetazoa" id="PPA26718.1">
    <property type="protein sequence ID" value="PPA26718.1"/>
    <property type="gene ID" value="WBGene00116272"/>
</dbReference>
<gene>
    <name evidence="1" type="primary">WBGene00116272</name>
</gene>
<accession>A0A2A6BYM7</accession>
<dbReference type="OrthoDB" id="5845450at2759"/>
<evidence type="ECO:0000313" key="1">
    <source>
        <dbReference type="EnsemblMetazoa" id="PPA26718.1"/>
    </source>
</evidence>
<accession>A0A8R1YM08</accession>
<proteinExistence type="predicted"/>
<keyword evidence="2" id="KW-1185">Reference proteome</keyword>
<evidence type="ECO:0000313" key="2">
    <source>
        <dbReference type="Proteomes" id="UP000005239"/>
    </source>
</evidence>
<sequence>MKYYLRSKRGIYLELTIWTKIGSTPLAGEDDFSCLEEALISSSPDSSLLPSSTLITGSALQMSILPLHCSPLIPMVLVLKACIRRQPTGGRRPVESSLAATTIEWTTPRTDSNPEFCERPCPDRLLRECPRLPMALFHHAYATGLGNCQAIPNGDMISELDIEANFDGIQALMAAFKFPSHNFYVNGFMGDLNRKKARVVYISATTSLMTRNVNDRSKRRRSEGYWNNMQSA</sequence>
<name>A0A2A6BYM7_PRIPA</name>
<dbReference type="Proteomes" id="UP000005239">
    <property type="component" value="Unassembled WGS sequence"/>
</dbReference>
<dbReference type="AlphaFoldDB" id="A0A2A6BYM7"/>
<organism evidence="1 2">
    <name type="scientific">Pristionchus pacificus</name>
    <name type="common">Parasitic nematode worm</name>
    <dbReference type="NCBI Taxonomy" id="54126"/>
    <lineage>
        <taxon>Eukaryota</taxon>
        <taxon>Metazoa</taxon>
        <taxon>Ecdysozoa</taxon>
        <taxon>Nematoda</taxon>
        <taxon>Chromadorea</taxon>
        <taxon>Rhabditida</taxon>
        <taxon>Rhabditina</taxon>
        <taxon>Diplogasteromorpha</taxon>
        <taxon>Diplogasteroidea</taxon>
        <taxon>Neodiplogasteridae</taxon>
        <taxon>Pristionchus</taxon>
    </lineage>
</organism>